<dbReference type="AlphaFoldDB" id="A0AAV4QVH7"/>
<comment type="caution">
    <text evidence="1">The sequence shown here is derived from an EMBL/GenBank/DDBJ whole genome shotgun (WGS) entry which is preliminary data.</text>
</comment>
<organism evidence="1 2">
    <name type="scientific">Caerostris extrusa</name>
    <name type="common">Bark spider</name>
    <name type="synonym">Caerostris bankana</name>
    <dbReference type="NCBI Taxonomy" id="172846"/>
    <lineage>
        <taxon>Eukaryota</taxon>
        <taxon>Metazoa</taxon>
        <taxon>Ecdysozoa</taxon>
        <taxon>Arthropoda</taxon>
        <taxon>Chelicerata</taxon>
        <taxon>Arachnida</taxon>
        <taxon>Araneae</taxon>
        <taxon>Araneomorphae</taxon>
        <taxon>Entelegynae</taxon>
        <taxon>Araneoidea</taxon>
        <taxon>Araneidae</taxon>
        <taxon>Caerostris</taxon>
    </lineage>
</organism>
<name>A0AAV4QVH7_CAEEX</name>
<proteinExistence type="predicted"/>
<protein>
    <submittedName>
        <fullName evidence="1">Uncharacterized protein</fullName>
    </submittedName>
</protein>
<sequence length="80" mass="9341">MKATITYFTFMKNQQRSYLPSSVLGCCTVPVCWVELERSHGKTLRERSHVGHKKLWLIKSGMRHRARVLAVELVEVERAR</sequence>
<evidence type="ECO:0000313" key="1">
    <source>
        <dbReference type="EMBL" id="GIY12809.1"/>
    </source>
</evidence>
<dbReference type="Proteomes" id="UP001054945">
    <property type="component" value="Unassembled WGS sequence"/>
</dbReference>
<reference evidence="1 2" key="1">
    <citation type="submission" date="2021-06" db="EMBL/GenBank/DDBJ databases">
        <title>Caerostris extrusa draft genome.</title>
        <authorList>
            <person name="Kono N."/>
            <person name="Arakawa K."/>
        </authorList>
    </citation>
    <scope>NUCLEOTIDE SEQUENCE [LARGE SCALE GENOMIC DNA]</scope>
</reference>
<dbReference type="EMBL" id="BPLR01006856">
    <property type="protein sequence ID" value="GIY12809.1"/>
    <property type="molecule type" value="Genomic_DNA"/>
</dbReference>
<keyword evidence="2" id="KW-1185">Reference proteome</keyword>
<accession>A0AAV4QVH7</accession>
<evidence type="ECO:0000313" key="2">
    <source>
        <dbReference type="Proteomes" id="UP001054945"/>
    </source>
</evidence>
<gene>
    <name evidence="1" type="ORF">CEXT_748921</name>
</gene>